<reference evidence="2 3" key="1">
    <citation type="journal article" date="2016" name="Genome Announc.">
        <title>Draft Genome Sequences of Five Rapidly Growing Mycobacterium Species, M. thermoresistibile, M. fortuitum subsp. acetamidolyticum, M. canariasense, M. brisbanense, and M. novocastrense.</title>
        <authorList>
            <person name="Katahira K."/>
            <person name="Ogura Y."/>
            <person name="Gotoh Y."/>
            <person name="Hayashi T."/>
        </authorList>
    </citation>
    <scope>NUCLEOTIDE SEQUENCE [LARGE SCALE GENOMIC DNA]</scope>
    <source>
        <strain evidence="2 3">JCM18114</strain>
    </source>
</reference>
<evidence type="ECO:0008006" key="4">
    <source>
        <dbReference type="Google" id="ProtNLM"/>
    </source>
</evidence>
<proteinExistence type="predicted"/>
<name>A0ABQ0KEE7_MYCNV</name>
<organism evidence="2 3">
    <name type="scientific">Mycolicibacterium novocastrense</name>
    <name type="common">Mycobacterium novocastrense</name>
    <dbReference type="NCBI Taxonomy" id="59813"/>
    <lineage>
        <taxon>Bacteria</taxon>
        <taxon>Bacillati</taxon>
        <taxon>Actinomycetota</taxon>
        <taxon>Actinomycetes</taxon>
        <taxon>Mycobacteriales</taxon>
        <taxon>Mycobacteriaceae</taxon>
        <taxon>Mycolicibacterium</taxon>
    </lineage>
</organism>
<dbReference type="InterPro" id="IPR019719">
    <property type="entry name" value="DUF2599"/>
</dbReference>
<dbReference type="EMBL" id="BCTA01000017">
    <property type="protein sequence ID" value="GAT07904.1"/>
    <property type="molecule type" value="Genomic_DNA"/>
</dbReference>
<comment type="caution">
    <text evidence="2">The sequence shown here is derived from an EMBL/GenBank/DDBJ whole genome shotgun (WGS) entry which is preliminary data.</text>
</comment>
<evidence type="ECO:0000313" key="2">
    <source>
        <dbReference type="EMBL" id="GAT07904.1"/>
    </source>
</evidence>
<dbReference type="Proteomes" id="UP000069773">
    <property type="component" value="Unassembled WGS sequence"/>
</dbReference>
<dbReference type="Pfam" id="PF10783">
    <property type="entry name" value="DUF2599"/>
    <property type="match status" value="1"/>
</dbReference>
<feature type="signal peptide" evidence="1">
    <location>
        <begin position="1"/>
        <end position="20"/>
    </location>
</feature>
<protein>
    <recommendedName>
        <fullName evidence="4">DUF2599 domain-containing protein</fullName>
    </recommendedName>
</protein>
<feature type="chain" id="PRO_5045039345" description="DUF2599 domain-containing protein" evidence="1">
    <location>
        <begin position="21"/>
        <end position="144"/>
    </location>
</feature>
<keyword evidence="1" id="KW-0732">Signal</keyword>
<evidence type="ECO:0000313" key="3">
    <source>
        <dbReference type="Proteomes" id="UP000069773"/>
    </source>
</evidence>
<gene>
    <name evidence="2" type="ORF">RMCN_1037</name>
</gene>
<dbReference type="RefSeq" id="WP_409366033.1">
    <property type="nucleotide sequence ID" value="NZ_BCTA01000017.1"/>
</dbReference>
<keyword evidence="3" id="KW-1185">Reference proteome</keyword>
<accession>A0ABQ0KEE7</accession>
<sequence>MHRLVAVVIMAAGLIVPALAGPVASANPAPPANPTIPAPPLVDHVEWAKWGDLSSLRVYPTAAGRQASGLSAPAQGEAAWAEVLTLAPDADIPGMKPQFVCHWEFAEYYQPGKVSWNLEPWRPEVSYEEMVETGCNPGGTEEPF</sequence>
<evidence type="ECO:0000256" key="1">
    <source>
        <dbReference type="SAM" id="SignalP"/>
    </source>
</evidence>